<keyword evidence="3" id="KW-0812">Transmembrane</keyword>
<evidence type="ECO:0000256" key="2">
    <source>
        <dbReference type="SAM" id="MobiDB-lite"/>
    </source>
</evidence>
<dbReference type="PANTHER" id="PTHR31019">
    <property type="entry name" value="SMALL INTEGRAL MEMBRANE PROTEIN 14"/>
    <property type="match status" value="1"/>
</dbReference>
<dbReference type="Pfam" id="PF11027">
    <property type="entry name" value="DUF2615"/>
    <property type="match status" value="1"/>
</dbReference>
<sequence length="119" mass="13818">MFYSEKMADENMDSCEYIFSHELAMRRLLSFLRQSQSYCTDTECIDDSMPSITGSTTASTSTEPNNFVMMTVMWLFISFMLYMLRPNSLRNRRDDLQKPHRDEPDQNGRFPPAPPPAAN</sequence>
<keyword evidence="5" id="KW-1185">Reference proteome</keyword>
<feature type="compositionally biased region" description="Basic and acidic residues" evidence="2">
    <location>
        <begin position="92"/>
        <end position="106"/>
    </location>
</feature>
<accession>A0A9P0AJR2</accession>
<dbReference type="InterPro" id="IPR020309">
    <property type="entry name" value="Smim-14"/>
</dbReference>
<protein>
    <recommendedName>
        <fullName evidence="1">Small integral membrane protein 14</fullName>
    </recommendedName>
</protein>
<dbReference type="EMBL" id="OU963869">
    <property type="protein sequence ID" value="CAH0394316.1"/>
    <property type="molecule type" value="Genomic_DNA"/>
</dbReference>
<feature type="transmembrane region" description="Helical" evidence="3">
    <location>
        <begin position="67"/>
        <end position="84"/>
    </location>
</feature>
<dbReference type="AlphaFoldDB" id="A0A9P0AJR2"/>
<organism evidence="4 5">
    <name type="scientific">Bemisia tabaci</name>
    <name type="common">Sweetpotato whitefly</name>
    <name type="synonym">Aleurodes tabaci</name>
    <dbReference type="NCBI Taxonomy" id="7038"/>
    <lineage>
        <taxon>Eukaryota</taxon>
        <taxon>Metazoa</taxon>
        <taxon>Ecdysozoa</taxon>
        <taxon>Arthropoda</taxon>
        <taxon>Hexapoda</taxon>
        <taxon>Insecta</taxon>
        <taxon>Pterygota</taxon>
        <taxon>Neoptera</taxon>
        <taxon>Paraneoptera</taxon>
        <taxon>Hemiptera</taxon>
        <taxon>Sternorrhyncha</taxon>
        <taxon>Aleyrodoidea</taxon>
        <taxon>Aleyrodidae</taxon>
        <taxon>Aleyrodinae</taxon>
        <taxon>Bemisia</taxon>
    </lineage>
</organism>
<evidence type="ECO:0000313" key="5">
    <source>
        <dbReference type="Proteomes" id="UP001152759"/>
    </source>
</evidence>
<gene>
    <name evidence="4" type="ORF">BEMITA_LOCUS12628</name>
</gene>
<evidence type="ECO:0000313" key="4">
    <source>
        <dbReference type="EMBL" id="CAH0394316.1"/>
    </source>
</evidence>
<evidence type="ECO:0000256" key="3">
    <source>
        <dbReference type="SAM" id="Phobius"/>
    </source>
</evidence>
<feature type="region of interest" description="Disordered" evidence="2">
    <location>
        <begin position="92"/>
        <end position="119"/>
    </location>
</feature>
<keyword evidence="3" id="KW-0472">Membrane</keyword>
<dbReference type="Proteomes" id="UP001152759">
    <property type="component" value="Chromosome 8"/>
</dbReference>
<keyword evidence="3" id="KW-1133">Transmembrane helix</keyword>
<name>A0A9P0AJR2_BEMTA</name>
<dbReference type="PANTHER" id="PTHR31019:SF1">
    <property type="entry name" value="SMALL INTEGRAL MEMBRANE PROTEIN 14"/>
    <property type="match status" value="1"/>
</dbReference>
<evidence type="ECO:0000256" key="1">
    <source>
        <dbReference type="ARBA" id="ARBA00017902"/>
    </source>
</evidence>
<proteinExistence type="predicted"/>
<dbReference type="GO" id="GO:0005783">
    <property type="term" value="C:endoplasmic reticulum"/>
    <property type="evidence" value="ECO:0007669"/>
    <property type="project" value="TreeGrafter"/>
</dbReference>
<reference evidence="4" key="1">
    <citation type="submission" date="2021-12" db="EMBL/GenBank/DDBJ databases">
        <authorList>
            <person name="King R."/>
        </authorList>
    </citation>
    <scope>NUCLEOTIDE SEQUENCE</scope>
</reference>